<dbReference type="InterPro" id="IPR037171">
    <property type="entry name" value="NagB/RpiA_transferase-like"/>
</dbReference>
<dbReference type="GO" id="GO:0005524">
    <property type="term" value="F:ATP binding"/>
    <property type="evidence" value="ECO:0007669"/>
    <property type="project" value="UniProtKB-KW"/>
</dbReference>
<dbReference type="InterPro" id="IPR024185">
    <property type="entry name" value="FTHF_cligase-like_sf"/>
</dbReference>
<dbReference type="GO" id="GO:0009396">
    <property type="term" value="P:folic acid-containing compound biosynthetic process"/>
    <property type="evidence" value="ECO:0007669"/>
    <property type="project" value="TreeGrafter"/>
</dbReference>
<keyword evidence="6" id="KW-0436">Ligase</keyword>
<evidence type="ECO:0000256" key="2">
    <source>
        <dbReference type="ARBA" id="ARBA00022741"/>
    </source>
</evidence>
<comment type="catalytic activity">
    <reaction evidence="5">
        <text>(6S)-5-formyl-5,6,7,8-tetrahydrofolate + ATP = (6R)-5,10-methenyltetrahydrofolate + ADP + phosphate</text>
        <dbReference type="Rhea" id="RHEA:10488"/>
        <dbReference type="ChEBI" id="CHEBI:30616"/>
        <dbReference type="ChEBI" id="CHEBI:43474"/>
        <dbReference type="ChEBI" id="CHEBI:57455"/>
        <dbReference type="ChEBI" id="CHEBI:57457"/>
        <dbReference type="ChEBI" id="CHEBI:456216"/>
        <dbReference type="EC" id="6.3.3.2"/>
    </reaction>
</comment>
<evidence type="ECO:0000256" key="4">
    <source>
        <dbReference type="PIRSR" id="PIRSR006806-1"/>
    </source>
</evidence>
<dbReference type="Proteomes" id="UP000248606">
    <property type="component" value="Unassembled WGS sequence"/>
</dbReference>
<evidence type="ECO:0000313" key="7">
    <source>
        <dbReference type="Proteomes" id="UP000248606"/>
    </source>
</evidence>
<evidence type="ECO:0000256" key="1">
    <source>
        <dbReference type="ARBA" id="ARBA00010638"/>
    </source>
</evidence>
<dbReference type="PIRSF" id="PIRSF006806">
    <property type="entry name" value="FTHF_cligase"/>
    <property type="match status" value="1"/>
</dbReference>
<comment type="caution">
    <text evidence="6">The sequence shown here is derived from an EMBL/GenBank/DDBJ whole genome shotgun (WGS) entry which is preliminary data.</text>
</comment>
<protein>
    <recommendedName>
        <fullName evidence="5">5-formyltetrahydrofolate cyclo-ligase</fullName>
        <ecNumber evidence="5">6.3.3.2</ecNumber>
    </recommendedName>
</protein>
<dbReference type="GO" id="GO:0030272">
    <property type="term" value="F:5-formyltetrahydrofolate cyclo-ligase activity"/>
    <property type="evidence" value="ECO:0007669"/>
    <property type="project" value="UniProtKB-EC"/>
</dbReference>
<evidence type="ECO:0000313" key="6">
    <source>
        <dbReference type="EMBL" id="PZP89654.1"/>
    </source>
</evidence>
<dbReference type="EC" id="6.3.3.2" evidence="5"/>
<dbReference type="GO" id="GO:0046872">
    <property type="term" value="F:metal ion binding"/>
    <property type="evidence" value="ECO:0007669"/>
    <property type="project" value="UniProtKB-KW"/>
</dbReference>
<comment type="cofactor">
    <cofactor evidence="5">
        <name>Mg(2+)</name>
        <dbReference type="ChEBI" id="CHEBI:18420"/>
    </cofactor>
</comment>
<organism evidence="6 7">
    <name type="scientific">Lawsonella clevelandensis</name>
    <dbReference type="NCBI Taxonomy" id="1528099"/>
    <lineage>
        <taxon>Bacteria</taxon>
        <taxon>Bacillati</taxon>
        <taxon>Actinomycetota</taxon>
        <taxon>Actinomycetes</taxon>
        <taxon>Mycobacteriales</taxon>
        <taxon>Lawsonellaceae</taxon>
        <taxon>Lawsonella</taxon>
    </lineage>
</organism>
<feature type="binding site" evidence="4">
    <location>
        <position position="62"/>
    </location>
    <ligand>
        <name>substrate</name>
    </ligand>
</feature>
<dbReference type="EMBL" id="QFOZ01000001">
    <property type="protein sequence ID" value="PZP89654.1"/>
    <property type="molecule type" value="Genomic_DNA"/>
</dbReference>
<dbReference type="PANTHER" id="PTHR23407">
    <property type="entry name" value="ATPASE INHIBITOR/5-FORMYLTETRAHYDROFOLATE CYCLO-LIGASE"/>
    <property type="match status" value="1"/>
</dbReference>
<dbReference type="Gene3D" id="3.40.50.10420">
    <property type="entry name" value="NagB/RpiA/CoA transferase-like"/>
    <property type="match status" value="1"/>
</dbReference>
<proteinExistence type="inferred from homology"/>
<feature type="binding site" evidence="4">
    <location>
        <begin position="141"/>
        <end position="149"/>
    </location>
    <ligand>
        <name>ATP</name>
        <dbReference type="ChEBI" id="CHEBI:30616"/>
    </ligand>
</feature>
<reference evidence="6 7" key="1">
    <citation type="submission" date="2017-08" db="EMBL/GenBank/DDBJ databases">
        <title>Infants hospitalized years apart are colonized by the same room-sourced microbial strains.</title>
        <authorList>
            <person name="Brooks B."/>
            <person name="Olm M.R."/>
            <person name="Firek B.A."/>
            <person name="Baker R."/>
            <person name="Thomas B.C."/>
            <person name="Morowitz M.J."/>
            <person name="Banfield J.F."/>
        </authorList>
    </citation>
    <scope>NUCLEOTIDE SEQUENCE [LARGE SCALE GENOMIC DNA]</scope>
    <source>
        <strain evidence="6">S2_006_000_R1_57</strain>
    </source>
</reference>
<feature type="binding site" evidence="4">
    <location>
        <position position="57"/>
    </location>
    <ligand>
        <name>substrate</name>
    </ligand>
</feature>
<dbReference type="Pfam" id="PF01812">
    <property type="entry name" value="5-FTHF_cyc-lig"/>
    <property type="match status" value="1"/>
</dbReference>
<keyword evidence="5" id="KW-0479">Metal-binding</keyword>
<sequence>MPKAVLKTEFRDTARASRAAQYGQWSPDERVFINASLTQHCCSLVQQTHAQRICAYIPVGNEPGNRAWLDTLAAHCTALFLPRSEDHGRLTWGLFTEWGELEEGRFHIPQPRTCIPHLLTTPPGVDLILLPAISVGRDGSRMGKGAGYYDRALADIHTAVAAGNLAAAPVLAAIVYSSELVDIVPTESHDVRMDWVVTPTELHNCAQPSA</sequence>
<dbReference type="GO" id="GO:0035999">
    <property type="term" value="P:tetrahydrofolate interconversion"/>
    <property type="evidence" value="ECO:0007669"/>
    <property type="project" value="TreeGrafter"/>
</dbReference>
<comment type="similarity">
    <text evidence="1 5">Belongs to the 5-formyltetrahydrofolate cyclo-ligase family.</text>
</comment>
<keyword evidence="3 4" id="KW-0067">ATP-binding</keyword>
<dbReference type="PANTHER" id="PTHR23407:SF1">
    <property type="entry name" value="5-FORMYLTETRAHYDROFOLATE CYCLO-LIGASE"/>
    <property type="match status" value="1"/>
</dbReference>
<accession>A0A2W5IHA3</accession>
<keyword evidence="5" id="KW-0460">Magnesium</keyword>
<dbReference type="InterPro" id="IPR002698">
    <property type="entry name" value="FTHF_cligase"/>
</dbReference>
<gene>
    <name evidence="6" type="ORF">DI579_00260</name>
</gene>
<evidence type="ECO:0000256" key="5">
    <source>
        <dbReference type="RuleBase" id="RU361279"/>
    </source>
</evidence>
<dbReference type="AlphaFoldDB" id="A0A2W5IHA3"/>
<evidence type="ECO:0000256" key="3">
    <source>
        <dbReference type="ARBA" id="ARBA00022840"/>
    </source>
</evidence>
<keyword evidence="2 4" id="KW-0547">Nucleotide-binding</keyword>
<dbReference type="SUPFAM" id="SSF100950">
    <property type="entry name" value="NagB/RpiA/CoA transferase-like"/>
    <property type="match status" value="1"/>
</dbReference>
<name>A0A2W5IHA3_9ACTN</name>
<dbReference type="NCBIfam" id="TIGR02727">
    <property type="entry name" value="MTHFS_bact"/>
    <property type="match status" value="1"/>
</dbReference>